<evidence type="ECO:0000256" key="7">
    <source>
        <dbReference type="RuleBase" id="RU003879"/>
    </source>
</evidence>
<dbReference type="Gene3D" id="3.30.420.270">
    <property type="match status" value="1"/>
</dbReference>
<evidence type="ECO:0000256" key="5">
    <source>
        <dbReference type="ARBA" id="ARBA00022989"/>
    </source>
</evidence>
<evidence type="ECO:0000256" key="4">
    <source>
        <dbReference type="ARBA" id="ARBA00022692"/>
    </source>
</evidence>
<organism evidence="9 10">
    <name type="scientific">Gaopeijia maritima</name>
    <dbReference type="NCBI Taxonomy" id="3119007"/>
    <lineage>
        <taxon>Bacteria</taxon>
        <taxon>Pseudomonadati</taxon>
        <taxon>Gemmatimonadota</taxon>
        <taxon>Longimicrobiia</taxon>
        <taxon>Gaopeijiales</taxon>
        <taxon>Gaopeijiaceae</taxon>
        <taxon>Gaopeijia</taxon>
    </lineage>
</organism>
<sequence length="140" mass="15054">MARHRRNRNDLPLTADINVTSLVDVAFTLLVVFIIIAPALQGGVEITTPEADVAPLTSVDAPLIVTITREGQVYFEDTPMAMAEFRSAFLGVVEAAPPDVVYVRPDAQATAEQLLQVLGIINAAGVKPSVQAEQIEWTSN</sequence>
<comment type="subcellular location">
    <subcellularLocation>
        <location evidence="1">Cell membrane</location>
        <topology evidence="1">Single-pass membrane protein</topology>
    </subcellularLocation>
    <subcellularLocation>
        <location evidence="7">Cell membrane</location>
        <topology evidence="7">Single-pass type II membrane protein</topology>
    </subcellularLocation>
</comment>
<reference evidence="9 10" key="1">
    <citation type="submission" date="2024-02" db="EMBL/GenBank/DDBJ databases">
        <title>A novel Gemmatimonadota bacterium.</title>
        <authorList>
            <person name="Du Z.-J."/>
            <person name="Ye Y.-Q."/>
        </authorList>
    </citation>
    <scope>NUCLEOTIDE SEQUENCE [LARGE SCALE GENOMIC DNA]</scope>
    <source>
        <strain evidence="9 10">DH-20</strain>
    </source>
</reference>
<keyword evidence="7" id="KW-0813">Transport</keyword>
<keyword evidence="3" id="KW-1003">Cell membrane</keyword>
<evidence type="ECO:0000256" key="8">
    <source>
        <dbReference type="SAM" id="Phobius"/>
    </source>
</evidence>
<keyword evidence="4 7" id="KW-0812">Transmembrane</keyword>
<keyword evidence="5 8" id="KW-1133">Transmembrane helix</keyword>
<dbReference type="RefSeq" id="WP_405280014.1">
    <property type="nucleotide sequence ID" value="NZ_CP144380.1"/>
</dbReference>
<evidence type="ECO:0000313" key="10">
    <source>
        <dbReference type="Proteomes" id="UP001484239"/>
    </source>
</evidence>
<proteinExistence type="inferred from homology"/>
<keyword evidence="7" id="KW-0653">Protein transport</keyword>
<name>A0ABU9E945_9BACT</name>
<dbReference type="EMBL" id="JBBHLI010000003">
    <property type="protein sequence ID" value="MEK9500648.1"/>
    <property type="molecule type" value="Genomic_DNA"/>
</dbReference>
<evidence type="ECO:0000256" key="3">
    <source>
        <dbReference type="ARBA" id="ARBA00022475"/>
    </source>
</evidence>
<dbReference type="Pfam" id="PF02472">
    <property type="entry name" value="ExbD"/>
    <property type="match status" value="1"/>
</dbReference>
<feature type="transmembrane region" description="Helical" evidence="8">
    <location>
        <begin position="21"/>
        <end position="40"/>
    </location>
</feature>
<dbReference type="InterPro" id="IPR003400">
    <property type="entry name" value="ExbD"/>
</dbReference>
<dbReference type="PANTHER" id="PTHR30558:SF7">
    <property type="entry name" value="TOL-PAL SYSTEM PROTEIN TOLR"/>
    <property type="match status" value="1"/>
</dbReference>
<evidence type="ECO:0000256" key="1">
    <source>
        <dbReference type="ARBA" id="ARBA00004162"/>
    </source>
</evidence>
<keyword evidence="10" id="KW-1185">Reference proteome</keyword>
<keyword evidence="6 8" id="KW-0472">Membrane</keyword>
<comment type="similarity">
    <text evidence="2 7">Belongs to the ExbD/TolR family.</text>
</comment>
<accession>A0ABU9E945</accession>
<dbReference type="PANTHER" id="PTHR30558">
    <property type="entry name" value="EXBD MEMBRANE COMPONENT OF PMF-DRIVEN MACROMOLECULE IMPORT SYSTEM"/>
    <property type="match status" value="1"/>
</dbReference>
<gene>
    <name evidence="9" type="ORF">WI372_06635</name>
</gene>
<comment type="caution">
    <text evidence="9">The sequence shown here is derived from an EMBL/GenBank/DDBJ whole genome shotgun (WGS) entry which is preliminary data.</text>
</comment>
<evidence type="ECO:0000313" key="9">
    <source>
        <dbReference type="EMBL" id="MEK9500648.1"/>
    </source>
</evidence>
<protein>
    <submittedName>
        <fullName evidence="9">Biopolymer transporter ExbD</fullName>
    </submittedName>
</protein>
<evidence type="ECO:0000256" key="2">
    <source>
        <dbReference type="ARBA" id="ARBA00005811"/>
    </source>
</evidence>
<dbReference type="Proteomes" id="UP001484239">
    <property type="component" value="Unassembled WGS sequence"/>
</dbReference>
<evidence type="ECO:0000256" key="6">
    <source>
        <dbReference type="ARBA" id="ARBA00023136"/>
    </source>
</evidence>